<name>A0A158GKW7_9BURK</name>
<feature type="transmembrane region" description="Helical" evidence="1">
    <location>
        <begin position="190"/>
        <end position="214"/>
    </location>
</feature>
<protein>
    <recommendedName>
        <fullName evidence="4">O-antigen polymerase</fullName>
    </recommendedName>
</protein>
<feature type="transmembrane region" description="Helical" evidence="1">
    <location>
        <begin position="350"/>
        <end position="370"/>
    </location>
</feature>
<feature type="transmembrane region" description="Helical" evidence="1">
    <location>
        <begin position="109"/>
        <end position="127"/>
    </location>
</feature>
<keyword evidence="1" id="KW-1133">Transmembrane helix</keyword>
<dbReference type="RefSeq" id="WP_062085568.1">
    <property type="nucleotide sequence ID" value="NZ_FCOK02000016.1"/>
</dbReference>
<organism evidence="2 3">
    <name type="scientific">Caballeronia udeis</name>
    <dbReference type="NCBI Taxonomy" id="1232866"/>
    <lineage>
        <taxon>Bacteria</taxon>
        <taxon>Pseudomonadati</taxon>
        <taxon>Pseudomonadota</taxon>
        <taxon>Betaproteobacteria</taxon>
        <taxon>Burkholderiales</taxon>
        <taxon>Burkholderiaceae</taxon>
        <taxon>Caballeronia</taxon>
    </lineage>
</organism>
<evidence type="ECO:0000256" key="1">
    <source>
        <dbReference type="SAM" id="Phobius"/>
    </source>
</evidence>
<dbReference type="OrthoDB" id="9126305at2"/>
<feature type="transmembrane region" description="Helical" evidence="1">
    <location>
        <begin position="160"/>
        <end position="178"/>
    </location>
</feature>
<gene>
    <name evidence="2" type="ORF">AWB69_02871</name>
</gene>
<feature type="transmembrane region" description="Helical" evidence="1">
    <location>
        <begin position="220"/>
        <end position="240"/>
    </location>
</feature>
<dbReference type="AlphaFoldDB" id="A0A158GKW7"/>
<keyword evidence="1" id="KW-0472">Membrane</keyword>
<proteinExistence type="predicted"/>
<evidence type="ECO:0000313" key="3">
    <source>
        <dbReference type="Proteomes" id="UP000054683"/>
    </source>
</evidence>
<feature type="transmembrane region" description="Helical" evidence="1">
    <location>
        <begin position="22"/>
        <end position="42"/>
    </location>
</feature>
<feature type="transmembrane region" description="Helical" evidence="1">
    <location>
        <begin position="317"/>
        <end position="338"/>
    </location>
</feature>
<evidence type="ECO:0000313" key="2">
    <source>
        <dbReference type="EMBL" id="SAL32768.1"/>
    </source>
</evidence>
<feature type="transmembrane region" description="Helical" evidence="1">
    <location>
        <begin position="54"/>
        <end position="75"/>
    </location>
</feature>
<accession>A0A158GKW7</accession>
<sequence length="418" mass="47575">MRHESDDLIIYYIVGAFALDNVVNYFSAIPVFVASIPVSILLMFRFTRDKIDRFWFIACILCLLTSALINFLRFSMTIEDVSDILFLMQFFAAFFYAKNTRISPSAISHATYVFAALFLPAFIGINGSDYGGEADVFTSGSNDIEFLRIYNQGLYRLPHVASYLLAFGSLWWIYVASFSRKKRHFMLAALFLYFTLYTGSRTPIIVIVAAYLVANIRLQARQLLITASIFMLAGLFVVHIREVLDFLFGSFLYQYLSFFETVLDNFDRLSRVIIWDSWLSAIASFNGLDFFIGRNFSSSYDFNMRQIGLYIWFHNDFLSAFYSYGMPVLIAYAIPHLMAVKIAIQRRSSAILLSVLGFFIFATAFVNGFYKYLPVMFFVLLFSDRAAVAAYARGITSAGGSTQGRLQLDEGNRAAEAQ</sequence>
<keyword evidence="1" id="KW-0812">Transmembrane</keyword>
<dbReference type="EMBL" id="FCOK02000016">
    <property type="protein sequence ID" value="SAL32768.1"/>
    <property type="molecule type" value="Genomic_DNA"/>
</dbReference>
<reference evidence="2 3" key="1">
    <citation type="submission" date="2016-01" db="EMBL/GenBank/DDBJ databases">
        <authorList>
            <person name="Oliw E.H."/>
        </authorList>
    </citation>
    <scope>NUCLEOTIDE SEQUENCE [LARGE SCALE GENOMIC DNA]</scope>
    <source>
        <strain evidence="2">LMG 27134</strain>
    </source>
</reference>
<dbReference type="Proteomes" id="UP000054683">
    <property type="component" value="Unassembled WGS sequence"/>
</dbReference>
<evidence type="ECO:0008006" key="4">
    <source>
        <dbReference type="Google" id="ProtNLM"/>
    </source>
</evidence>